<name>A0A8H3ED92_9LECA</name>
<evidence type="ECO:0000256" key="2">
    <source>
        <dbReference type="SAM" id="MobiDB-lite"/>
    </source>
</evidence>
<evidence type="ECO:0000256" key="1">
    <source>
        <dbReference type="SAM" id="Coils"/>
    </source>
</evidence>
<accession>A0A8H3ED92</accession>
<evidence type="ECO:0000313" key="4">
    <source>
        <dbReference type="Proteomes" id="UP000664521"/>
    </source>
</evidence>
<feature type="region of interest" description="Disordered" evidence="2">
    <location>
        <begin position="513"/>
        <end position="556"/>
    </location>
</feature>
<keyword evidence="4" id="KW-1185">Reference proteome</keyword>
<evidence type="ECO:0008006" key="5">
    <source>
        <dbReference type="Google" id="ProtNLM"/>
    </source>
</evidence>
<evidence type="ECO:0000313" key="3">
    <source>
        <dbReference type="EMBL" id="CAF9902973.1"/>
    </source>
</evidence>
<dbReference type="Gene3D" id="1.20.5.170">
    <property type="match status" value="1"/>
</dbReference>
<dbReference type="EMBL" id="CAJPDS010000001">
    <property type="protein sequence ID" value="CAF9902973.1"/>
    <property type="molecule type" value="Genomic_DNA"/>
</dbReference>
<dbReference type="PANTHER" id="PTHR37012:SF2">
    <property type="entry name" value="BZIP DOMAIN-CONTAINING PROTEIN-RELATED"/>
    <property type="match status" value="1"/>
</dbReference>
<dbReference type="PANTHER" id="PTHR37012">
    <property type="entry name" value="B-ZIP TRANSCRIPTION FACTOR (EUROFUNG)-RELATED"/>
    <property type="match status" value="1"/>
</dbReference>
<feature type="compositionally biased region" description="Basic and acidic residues" evidence="2">
    <location>
        <begin position="516"/>
        <end position="556"/>
    </location>
</feature>
<dbReference type="InterPro" id="IPR021833">
    <property type="entry name" value="DUF3425"/>
</dbReference>
<organism evidence="3 4">
    <name type="scientific">Heterodermia speciosa</name>
    <dbReference type="NCBI Taxonomy" id="116794"/>
    <lineage>
        <taxon>Eukaryota</taxon>
        <taxon>Fungi</taxon>
        <taxon>Dikarya</taxon>
        <taxon>Ascomycota</taxon>
        <taxon>Pezizomycotina</taxon>
        <taxon>Lecanoromycetes</taxon>
        <taxon>OSLEUM clade</taxon>
        <taxon>Lecanoromycetidae</taxon>
        <taxon>Caliciales</taxon>
        <taxon>Physciaceae</taxon>
        <taxon>Heterodermia</taxon>
    </lineage>
</organism>
<keyword evidence="1" id="KW-0175">Coiled coil</keyword>
<dbReference type="Pfam" id="PF11905">
    <property type="entry name" value="DUF3425"/>
    <property type="match status" value="1"/>
</dbReference>
<feature type="coiled-coil region" evidence="1">
    <location>
        <begin position="62"/>
        <end position="115"/>
    </location>
</feature>
<feature type="region of interest" description="Disordered" evidence="2">
    <location>
        <begin position="1"/>
        <end position="52"/>
    </location>
</feature>
<comment type="caution">
    <text evidence="3">The sequence shown here is derived from an EMBL/GenBank/DDBJ whole genome shotgun (WGS) entry which is preliminary data.</text>
</comment>
<gene>
    <name evidence="3" type="ORF">HETSPECPRED_000074</name>
</gene>
<dbReference type="AlphaFoldDB" id="A0A8H3ED92"/>
<reference evidence="3" key="1">
    <citation type="submission" date="2021-03" db="EMBL/GenBank/DDBJ databases">
        <authorList>
            <person name="Tagirdzhanova G."/>
        </authorList>
    </citation>
    <scope>NUCLEOTIDE SEQUENCE</scope>
</reference>
<dbReference type="Proteomes" id="UP000664521">
    <property type="component" value="Unassembled WGS sequence"/>
</dbReference>
<protein>
    <recommendedName>
        <fullName evidence="5">BZIP transcription factor</fullName>
    </recommendedName>
</protein>
<sequence length="556" mass="60904">MEAQTTSPALPGPSPDTGPSPTNSAANGIAPAAKKRRASTSGSRGVANLTPEQLAKKRANDREAQRAIRERTRGQIETLERKIQELTSQQPYQDLQHVIRQKELVEAENEDIKRKLSQVLSIIQPLLGERGTPAVDDLALSHRETPGLRLDCNARTTGIPHNGMASMPVLAPHPGTPSLRSATSSSSTYGASPQSLQTPPIPHASSFAGPNSAPAYAIDRNRHNLAQALDPRAPNEKLDVGFILDGRQAHDVRHQTPLTPSFPHQTHSTIHTSHPIPNGMAPTDFSPSICAYSTPLQHIPPTCPLDGILLDLLHERRRLASEGLPSLDLVGPAYPSFSSLKNPDRSRYAHPLSKVFTDIIRTFPDIKQLPEQVAILYIMFLTMRWQICPTQENYARLPEWVTPLAAQHLTPHPAWIDNIPWPRMREMMVYRHPEFPFETFFVPYTITVSLNWPYEPQDTLILQGGGGDEGEMAINPVFERHLRDLGNWSLGPSFAKAFPALAETCRIKGVEGGVSGRRDGGGVGGRREGGGVGGRRDEGGGGGWREEVKDVARLKG</sequence>
<feature type="region of interest" description="Disordered" evidence="2">
    <location>
        <begin position="169"/>
        <end position="215"/>
    </location>
</feature>
<dbReference type="CDD" id="cd14688">
    <property type="entry name" value="bZIP_YAP"/>
    <property type="match status" value="1"/>
</dbReference>
<proteinExistence type="predicted"/>
<feature type="compositionally biased region" description="Low complexity" evidence="2">
    <location>
        <begin position="176"/>
        <end position="195"/>
    </location>
</feature>
<dbReference type="OrthoDB" id="4161589at2759"/>